<dbReference type="Gene3D" id="1.10.10.10">
    <property type="entry name" value="Winged helix-like DNA-binding domain superfamily/Winged helix DNA-binding domain"/>
    <property type="match status" value="1"/>
</dbReference>
<keyword evidence="1" id="KW-0805">Transcription regulation</keyword>
<dbReference type="PROSITE" id="PS51063">
    <property type="entry name" value="HTH_CRP_2"/>
    <property type="match status" value="1"/>
</dbReference>
<dbReference type="InterPro" id="IPR014710">
    <property type="entry name" value="RmlC-like_jellyroll"/>
</dbReference>
<feature type="domain" description="Cyclic nucleotide-binding" evidence="4">
    <location>
        <begin position="8"/>
        <end position="76"/>
    </location>
</feature>
<dbReference type="InterPro" id="IPR036388">
    <property type="entry name" value="WH-like_DNA-bd_sf"/>
</dbReference>
<dbReference type="STRING" id="419481.SAMN05216233_101366"/>
<keyword evidence="6" id="KW-0808">Transferase</keyword>
<dbReference type="CDD" id="cd00038">
    <property type="entry name" value="CAP_ED"/>
    <property type="match status" value="1"/>
</dbReference>
<dbReference type="OrthoDB" id="7263823at2"/>
<sequence>MKISTLSLLEELERPEYAAMKKAFRRRRYVKGESIAFPEASQNEVFVVAEGRLRVFRAYEEKEFTFAVLEPGDIYSSHTGAHVVALTDGVLLVTDVGTFHREMMETPAVTQAMVRVLGGLLKNAFQIIDGLVFSDSTTRLAAFLLAEARGEPEGPVVRLSVTIEELALHLGMSRQTASTLLADMGRSGVIRKLGRGVYRIEDPDRLGGAGALMIPGRTALHAM</sequence>
<keyword evidence="7" id="KW-1185">Reference proteome</keyword>
<evidence type="ECO:0000256" key="2">
    <source>
        <dbReference type="ARBA" id="ARBA00023125"/>
    </source>
</evidence>
<dbReference type="EMBL" id="FMUX01000001">
    <property type="protein sequence ID" value="SCX79940.1"/>
    <property type="molecule type" value="Genomic_DNA"/>
</dbReference>
<organism evidence="6 7">
    <name type="scientific">Desulfoluna spongiiphila</name>
    <dbReference type="NCBI Taxonomy" id="419481"/>
    <lineage>
        <taxon>Bacteria</taxon>
        <taxon>Pseudomonadati</taxon>
        <taxon>Thermodesulfobacteriota</taxon>
        <taxon>Desulfobacteria</taxon>
        <taxon>Desulfobacterales</taxon>
        <taxon>Desulfolunaceae</taxon>
        <taxon>Desulfoluna</taxon>
    </lineage>
</organism>
<dbReference type="GO" id="GO:0005829">
    <property type="term" value="C:cytosol"/>
    <property type="evidence" value="ECO:0007669"/>
    <property type="project" value="TreeGrafter"/>
</dbReference>
<dbReference type="AlphaFoldDB" id="A0A1G5AQ39"/>
<dbReference type="InterPro" id="IPR000595">
    <property type="entry name" value="cNMP-bd_dom"/>
</dbReference>
<dbReference type="Pfam" id="PF13545">
    <property type="entry name" value="HTH_Crp_2"/>
    <property type="match status" value="1"/>
</dbReference>
<dbReference type="SMART" id="SM00419">
    <property type="entry name" value="HTH_CRP"/>
    <property type="match status" value="1"/>
</dbReference>
<dbReference type="InterPro" id="IPR012318">
    <property type="entry name" value="HTH_CRP"/>
</dbReference>
<feature type="domain" description="HTH crp-type" evidence="5">
    <location>
        <begin position="134"/>
        <end position="204"/>
    </location>
</feature>
<protein>
    <submittedName>
        <fullName evidence="6">cAMP-binding domain of CRP or a regulatory subunit of cAMP-dependent protein kinases</fullName>
    </submittedName>
</protein>
<proteinExistence type="predicted"/>
<dbReference type="SUPFAM" id="SSF51206">
    <property type="entry name" value="cAMP-binding domain-like"/>
    <property type="match status" value="1"/>
</dbReference>
<dbReference type="GO" id="GO:0016301">
    <property type="term" value="F:kinase activity"/>
    <property type="evidence" value="ECO:0007669"/>
    <property type="project" value="UniProtKB-KW"/>
</dbReference>
<dbReference type="PROSITE" id="PS50042">
    <property type="entry name" value="CNMP_BINDING_3"/>
    <property type="match status" value="1"/>
</dbReference>
<dbReference type="SMART" id="SM00100">
    <property type="entry name" value="cNMP"/>
    <property type="match status" value="1"/>
</dbReference>
<evidence type="ECO:0000259" key="5">
    <source>
        <dbReference type="PROSITE" id="PS51063"/>
    </source>
</evidence>
<dbReference type="GO" id="GO:0003700">
    <property type="term" value="F:DNA-binding transcription factor activity"/>
    <property type="evidence" value="ECO:0007669"/>
    <property type="project" value="TreeGrafter"/>
</dbReference>
<dbReference type="Pfam" id="PF00027">
    <property type="entry name" value="cNMP_binding"/>
    <property type="match status" value="1"/>
</dbReference>
<dbReference type="InterPro" id="IPR036390">
    <property type="entry name" value="WH_DNA-bd_sf"/>
</dbReference>
<accession>A0A1G5AQ39</accession>
<dbReference type="GO" id="GO:0003677">
    <property type="term" value="F:DNA binding"/>
    <property type="evidence" value="ECO:0007669"/>
    <property type="project" value="UniProtKB-KW"/>
</dbReference>
<dbReference type="Proteomes" id="UP000198870">
    <property type="component" value="Unassembled WGS sequence"/>
</dbReference>
<dbReference type="SUPFAM" id="SSF46785">
    <property type="entry name" value="Winged helix' DNA-binding domain"/>
    <property type="match status" value="1"/>
</dbReference>
<keyword evidence="2" id="KW-0238">DNA-binding</keyword>
<name>A0A1G5AQ39_9BACT</name>
<evidence type="ECO:0000313" key="6">
    <source>
        <dbReference type="EMBL" id="SCX79940.1"/>
    </source>
</evidence>
<dbReference type="InterPro" id="IPR050397">
    <property type="entry name" value="Env_Response_Regulators"/>
</dbReference>
<evidence type="ECO:0000256" key="3">
    <source>
        <dbReference type="ARBA" id="ARBA00023163"/>
    </source>
</evidence>
<gene>
    <name evidence="6" type="ORF">SAMN05216233_101366</name>
</gene>
<reference evidence="6 7" key="1">
    <citation type="submission" date="2016-10" db="EMBL/GenBank/DDBJ databases">
        <authorList>
            <person name="de Groot N.N."/>
        </authorList>
    </citation>
    <scope>NUCLEOTIDE SEQUENCE [LARGE SCALE GENOMIC DNA]</scope>
    <source>
        <strain evidence="6 7">AA1</strain>
    </source>
</reference>
<dbReference type="PANTHER" id="PTHR24567">
    <property type="entry name" value="CRP FAMILY TRANSCRIPTIONAL REGULATORY PROTEIN"/>
    <property type="match status" value="1"/>
</dbReference>
<dbReference type="Gene3D" id="2.60.120.10">
    <property type="entry name" value="Jelly Rolls"/>
    <property type="match status" value="1"/>
</dbReference>
<evidence type="ECO:0000256" key="1">
    <source>
        <dbReference type="ARBA" id="ARBA00023015"/>
    </source>
</evidence>
<dbReference type="RefSeq" id="WP_092207668.1">
    <property type="nucleotide sequence ID" value="NZ_FMUX01000001.1"/>
</dbReference>
<evidence type="ECO:0000259" key="4">
    <source>
        <dbReference type="PROSITE" id="PS50042"/>
    </source>
</evidence>
<keyword evidence="6" id="KW-0418">Kinase</keyword>
<keyword evidence="3" id="KW-0804">Transcription</keyword>
<evidence type="ECO:0000313" key="7">
    <source>
        <dbReference type="Proteomes" id="UP000198870"/>
    </source>
</evidence>
<dbReference type="PANTHER" id="PTHR24567:SF26">
    <property type="entry name" value="REGULATORY PROTEIN YEIL"/>
    <property type="match status" value="1"/>
</dbReference>
<dbReference type="CDD" id="cd00092">
    <property type="entry name" value="HTH_CRP"/>
    <property type="match status" value="1"/>
</dbReference>
<dbReference type="InterPro" id="IPR018490">
    <property type="entry name" value="cNMP-bd_dom_sf"/>
</dbReference>